<evidence type="ECO:0000256" key="2">
    <source>
        <dbReference type="ARBA" id="ARBA00022737"/>
    </source>
</evidence>
<dbReference type="Pfam" id="PF00581">
    <property type="entry name" value="Rhodanese"/>
    <property type="match status" value="2"/>
</dbReference>
<organism evidence="5 6">
    <name type="scientific">Mycobacterium yunnanensis</name>
    <dbReference type="NCBI Taxonomy" id="368477"/>
    <lineage>
        <taxon>Bacteria</taxon>
        <taxon>Bacillati</taxon>
        <taxon>Actinomycetota</taxon>
        <taxon>Actinomycetes</taxon>
        <taxon>Mycobacteriales</taxon>
        <taxon>Mycobacteriaceae</taxon>
        <taxon>Mycobacterium</taxon>
    </lineage>
</organism>
<protein>
    <recommendedName>
        <fullName evidence="1">thiosulfate sulfurtransferase</fullName>
        <ecNumber evidence="1">2.8.1.1</ecNumber>
    </recommendedName>
</protein>
<dbReference type="RefSeq" id="WP_263999027.1">
    <property type="nucleotide sequence ID" value="NZ_JACKVK010000013.1"/>
</dbReference>
<comment type="catalytic activity">
    <reaction evidence="3">
        <text>thiosulfate + hydrogen cyanide = thiocyanate + sulfite + 2 H(+)</text>
        <dbReference type="Rhea" id="RHEA:16881"/>
        <dbReference type="ChEBI" id="CHEBI:15378"/>
        <dbReference type="ChEBI" id="CHEBI:17359"/>
        <dbReference type="ChEBI" id="CHEBI:18022"/>
        <dbReference type="ChEBI" id="CHEBI:18407"/>
        <dbReference type="ChEBI" id="CHEBI:33542"/>
        <dbReference type="EC" id="2.8.1.1"/>
    </reaction>
</comment>
<dbReference type="InterPro" id="IPR051126">
    <property type="entry name" value="Thiosulfate_sulfurtransferase"/>
</dbReference>
<dbReference type="SUPFAM" id="SSF52821">
    <property type="entry name" value="Rhodanese/Cell cycle control phosphatase"/>
    <property type="match status" value="2"/>
</dbReference>
<dbReference type="Gene3D" id="3.40.250.10">
    <property type="entry name" value="Rhodanese-like domain"/>
    <property type="match status" value="2"/>
</dbReference>
<evidence type="ECO:0000313" key="5">
    <source>
        <dbReference type="EMBL" id="MCV7424048.1"/>
    </source>
</evidence>
<feature type="domain" description="Rhodanese" evidence="4">
    <location>
        <begin position="19"/>
        <end position="133"/>
    </location>
</feature>
<feature type="domain" description="Rhodanese" evidence="4">
    <location>
        <begin position="161"/>
        <end position="262"/>
    </location>
</feature>
<dbReference type="InterPro" id="IPR036873">
    <property type="entry name" value="Rhodanese-like_dom_sf"/>
</dbReference>
<dbReference type="PANTHER" id="PTHR43855">
    <property type="entry name" value="THIOSULFATE SULFURTRANSFERASE"/>
    <property type="match status" value="1"/>
</dbReference>
<dbReference type="PANTHER" id="PTHR43855:SF1">
    <property type="entry name" value="THIOSULFATE SULFURTRANSFERASE"/>
    <property type="match status" value="1"/>
</dbReference>
<reference evidence="5" key="2">
    <citation type="journal article" date="2022" name="BMC Genomics">
        <title>Comparative genome analysis of mycobacteria focusing on tRNA and non-coding RNA.</title>
        <authorList>
            <person name="Behra P.R.K."/>
            <person name="Pettersson B.M.F."/>
            <person name="Ramesh M."/>
            <person name="Das S."/>
            <person name="Dasgupta S."/>
            <person name="Kirsebom L.A."/>
        </authorList>
    </citation>
    <scope>NUCLEOTIDE SEQUENCE</scope>
    <source>
        <strain evidence="5">DSM 44838</strain>
    </source>
</reference>
<gene>
    <name evidence="5" type="ORF">H7K45_26180</name>
</gene>
<evidence type="ECO:0000256" key="3">
    <source>
        <dbReference type="ARBA" id="ARBA00047549"/>
    </source>
</evidence>
<dbReference type="InterPro" id="IPR001763">
    <property type="entry name" value="Rhodanese-like_dom"/>
</dbReference>
<evidence type="ECO:0000313" key="6">
    <source>
        <dbReference type="Proteomes" id="UP001141629"/>
    </source>
</evidence>
<dbReference type="EMBL" id="JACKVK010000013">
    <property type="protein sequence ID" value="MCV7424048.1"/>
    <property type="molecule type" value="Genomic_DNA"/>
</dbReference>
<proteinExistence type="predicted"/>
<dbReference type="SMART" id="SM00450">
    <property type="entry name" value="RHOD"/>
    <property type="match status" value="2"/>
</dbReference>
<dbReference type="CDD" id="cd01448">
    <property type="entry name" value="TST_Repeat_1"/>
    <property type="match status" value="1"/>
</dbReference>
<sequence length="273" mass="28245">MSGDVFVDVDRVAARLRSEPDTLRFIEVRRDDGEAGPDHHLPNASVATLTGDLSRSDAPPTAGKRPLPHVDDLQAALRRWGVDEDSTVVVYDYDGSFVAARAWWVLSWAGVRDVVILDGGLPAWLAAGHPVGPLATDTRPGDVTVTGGHLAQLDAEQAAALADAGRLLDARTPDAFEAGHIPGAGLASSRDTVDADGTLRDADTLRALYGITSDAADVPGLYCGGGVAAAHGVATLAHLGIAAPLFVGSFSAWSADPVRPVARTPAGQLGRAT</sequence>
<name>A0A9X2YRC2_9MYCO</name>
<dbReference type="Proteomes" id="UP001141629">
    <property type="component" value="Unassembled WGS sequence"/>
</dbReference>
<dbReference type="EC" id="2.8.1.1" evidence="1"/>
<comment type="caution">
    <text evidence="5">The sequence shown here is derived from an EMBL/GenBank/DDBJ whole genome shotgun (WGS) entry which is preliminary data.</text>
</comment>
<dbReference type="PROSITE" id="PS50206">
    <property type="entry name" value="RHODANESE_3"/>
    <property type="match status" value="2"/>
</dbReference>
<evidence type="ECO:0000259" key="4">
    <source>
        <dbReference type="PROSITE" id="PS50206"/>
    </source>
</evidence>
<keyword evidence="2" id="KW-0677">Repeat</keyword>
<reference evidence="5" key="1">
    <citation type="submission" date="2020-07" db="EMBL/GenBank/DDBJ databases">
        <authorList>
            <person name="Pettersson B.M.F."/>
            <person name="Behra P.R.K."/>
            <person name="Ramesh M."/>
            <person name="Das S."/>
            <person name="Dasgupta S."/>
            <person name="Kirsebom L.A."/>
        </authorList>
    </citation>
    <scope>NUCLEOTIDE SEQUENCE</scope>
    <source>
        <strain evidence="5">DSM 44838</strain>
    </source>
</reference>
<dbReference type="GO" id="GO:0004792">
    <property type="term" value="F:thiosulfate-cyanide sulfurtransferase activity"/>
    <property type="evidence" value="ECO:0007669"/>
    <property type="project" value="UniProtKB-EC"/>
</dbReference>
<dbReference type="AlphaFoldDB" id="A0A9X2YRC2"/>
<evidence type="ECO:0000256" key="1">
    <source>
        <dbReference type="ARBA" id="ARBA00012245"/>
    </source>
</evidence>
<accession>A0A9X2YRC2</accession>
<keyword evidence="6" id="KW-1185">Reference proteome</keyword>